<comment type="subcellular location">
    <subcellularLocation>
        <location evidence="1">Membrane</location>
        <topology evidence="1">Multi-pass membrane protein</topology>
    </subcellularLocation>
</comment>
<accession>A0A2K8KU87</accession>
<dbReference type="AlphaFoldDB" id="A0A2K8KU87"/>
<feature type="transmembrane region" description="Helical" evidence="6">
    <location>
        <begin position="258"/>
        <end position="281"/>
    </location>
</feature>
<dbReference type="SUPFAM" id="SSF74863">
    <property type="entry name" value="Thiol:disulfide interchange protein DsbD, N-terminal domain (DsbD-alpha)"/>
    <property type="match status" value="1"/>
</dbReference>
<dbReference type="Gene3D" id="3.40.30.10">
    <property type="entry name" value="Glutaredoxin"/>
    <property type="match status" value="1"/>
</dbReference>
<keyword evidence="4 6" id="KW-1133">Transmembrane helix</keyword>
<dbReference type="EC" id="1.8.1.8" evidence="10"/>
<dbReference type="Proteomes" id="UP000229757">
    <property type="component" value="Chromosome"/>
</dbReference>
<evidence type="ECO:0000256" key="1">
    <source>
        <dbReference type="ARBA" id="ARBA00004141"/>
    </source>
</evidence>
<proteinExistence type="predicted"/>
<feature type="domain" description="Thiol:disulfide interchange protein DsbD N-terminal" evidence="9">
    <location>
        <begin position="20"/>
        <end position="130"/>
    </location>
</feature>
<dbReference type="RefSeq" id="WP_100257182.1">
    <property type="nucleotide sequence ID" value="NZ_CP011797.1"/>
</dbReference>
<reference evidence="10 11" key="1">
    <citation type="journal article" date="2017" name="Environ. Microbiol.">
        <title>Genomic and physiological analyses of 'Reinekea forsetii' reveal a versatile opportunistic lifestyle during spring algae blooms.</title>
        <authorList>
            <person name="Avci B."/>
            <person name="Hahnke R.L."/>
            <person name="Chafee M."/>
            <person name="Fischer T."/>
            <person name="Gruber-Vodicka H."/>
            <person name="Tegetmeyer H.E."/>
            <person name="Harder J."/>
            <person name="Fuchs B.M."/>
            <person name="Amann R.I."/>
            <person name="Teeling H."/>
        </authorList>
    </citation>
    <scope>NUCLEOTIDE SEQUENCE [LARGE SCALE GENOMIC DNA]</scope>
    <source>
        <strain evidence="10 11">Hel1_31_D35</strain>
    </source>
</reference>
<dbReference type="SUPFAM" id="SSF52833">
    <property type="entry name" value="Thioredoxin-like"/>
    <property type="match status" value="1"/>
</dbReference>
<feature type="transmembrane region" description="Helical" evidence="6">
    <location>
        <begin position="176"/>
        <end position="200"/>
    </location>
</feature>
<sequence length="571" mass="61952">MKRLGLVLLFFVMNSVWAGDFLAVDDAFSVSVVGDGTELVVHVDIADGYYLYQDRYNLIPQDGAALSDGLFSDNAKVKYDPNFDEDMTVFYHSLDVRHQILSDQGHILLVYQGCADAGLCYPPQKRLFSLSGEPIRVARSVPSLDLDVGSGDAVELSSPVITANTSSSVPMSGLTVLSALIFALIGGLILNLMPCVFPVLSLKAMHMAQFGQDSAHTRNHGLAYTAGVVISFIAVAGLLLLIRYFGEWVGWGFQLQSPFFVAFLVLLFFGMALTMTGYIEVGQNLMGVGQGLTEKSGLTGSFFTGVLATVVATPCTAPFMGSAIGFALLQPAYVSLLIFAAMGLGLALPILAISYVPALVKRMPKPGAWMDQFRQLMAFPLYATALWLLWVLVELQGSNALLKVGLGLILFSLAIWPALTVLPGQARGKIWFKRLTRLLLLVTALSMILDQRRSVDIWQDYSAALVSQSLAEGKSVFVDVTAAWCITCKANERVALSGKRFERLVRDNDIVLIRADWTNPSPAVDALIAGFNRDGVPLYAFYSQGDPVAQILPQLLTYGLVEELFSSAALK</sequence>
<name>A0A2K8KU87_9GAMM</name>
<evidence type="ECO:0000313" key="10">
    <source>
        <dbReference type="EMBL" id="ATX76874.1"/>
    </source>
</evidence>
<feature type="transmembrane region" description="Helical" evidence="6">
    <location>
        <begin position="221"/>
        <end position="246"/>
    </location>
</feature>
<protein>
    <submittedName>
        <fullName evidence="10">Cytochrome c-type biogenesis protein DsbD, protein-disulfide reductase</fullName>
        <ecNumber evidence="10">1.8.1.8</ecNumber>
    </submittedName>
</protein>
<dbReference type="InterPro" id="IPR036249">
    <property type="entry name" value="Thioredoxin-like_sf"/>
</dbReference>
<keyword evidence="5 6" id="KW-0472">Membrane</keyword>
<evidence type="ECO:0000256" key="2">
    <source>
        <dbReference type="ARBA" id="ARBA00022692"/>
    </source>
</evidence>
<dbReference type="GO" id="GO:0045454">
    <property type="term" value="P:cell redox homeostasis"/>
    <property type="evidence" value="ECO:0007669"/>
    <property type="project" value="TreeGrafter"/>
</dbReference>
<feature type="transmembrane region" description="Helical" evidence="6">
    <location>
        <begin position="332"/>
        <end position="356"/>
    </location>
</feature>
<dbReference type="GO" id="GO:0047134">
    <property type="term" value="F:protein-disulfide reductase [NAD(P)H] activity"/>
    <property type="evidence" value="ECO:0007669"/>
    <property type="project" value="UniProtKB-EC"/>
</dbReference>
<dbReference type="GO" id="GO:0017004">
    <property type="term" value="P:cytochrome complex assembly"/>
    <property type="evidence" value="ECO:0007669"/>
    <property type="project" value="UniProtKB-KW"/>
</dbReference>
<dbReference type="OrthoDB" id="9811036at2"/>
<feature type="transmembrane region" description="Helical" evidence="6">
    <location>
        <begin position="302"/>
        <end position="326"/>
    </location>
</feature>
<feature type="transmembrane region" description="Helical" evidence="6">
    <location>
        <begin position="376"/>
        <end position="393"/>
    </location>
</feature>
<evidence type="ECO:0000256" key="3">
    <source>
        <dbReference type="ARBA" id="ARBA00022748"/>
    </source>
</evidence>
<dbReference type="GO" id="GO:0016020">
    <property type="term" value="C:membrane"/>
    <property type="evidence" value="ECO:0007669"/>
    <property type="project" value="UniProtKB-SubCell"/>
</dbReference>
<dbReference type="KEGG" id="rfo:REIFOR_01736"/>
<dbReference type="Pfam" id="PF02683">
    <property type="entry name" value="DsbD_TM"/>
    <property type="match status" value="1"/>
</dbReference>
<evidence type="ECO:0000313" key="11">
    <source>
        <dbReference type="Proteomes" id="UP000229757"/>
    </source>
</evidence>
<evidence type="ECO:0000256" key="7">
    <source>
        <dbReference type="SAM" id="SignalP"/>
    </source>
</evidence>
<evidence type="ECO:0000256" key="6">
    <source>
        <dbReference type="SAM" id="Phobius"/>
    </source>
</evidence>
<dbReference type="Gene3D" id="2.60.40.1250">
    <property type="entry name" value="Thiol:disulfide interchange protein DsbD, N-terminal domain"/>
    <property type="match status" value="1"/>
</dbReference>
<keyword evidence="10" id="KW-0560">Oxidoreductase</keyword>
<feature type="domain" description="Cytochrome C biogenesis protein transmembrane" evidence="8">
    <location>
        <begin position="179"/>
        <end position="389"/>
    </location>
</feature>
<dbReference type="Pfam" id="PF13899">
    <property type="entry name" value="Thioredoxin_7"/>
    <property type="match status" value="1"/>
</dbReference>
<gene>
    <name evidence="10" type="primary">dsbD</name>
    <name evidence="10" type="ORF">REIFOR_01736</name>
</gene>
<dbReference type="InterPro" id="IPR028250">
    <property type="entry name" value="DsbDN"/>
</dbReference>
<dbReference type="InterPro" id="IPR036929">
    <property type="entry name" value="DsbDN_sf"/>
</dbReference>
<dbReference type="CDD" id="cd02953">
    <property type="entry name" value="DsbDgamma"/>
    <property type="match status" value="1"/>
</dbReference>
<dbReference type="InterPro" id="IPR003834">
    <property type="entry name" value="Cyt_c_assmbl_TM_dom"/>
</dbReference>
<evidence type="ECO:0000259" key="9">
    <source>
        <dbReference type="Pfam" id="PF11412"/>
    </source>
</evidence>
<dbReference type="PANTHER" id="PTHR32234">
    <property type="entry name" value="THIOL:DISULFIDE INTERCHANGE PROTEIN DSBD"/>
    <property type="match status" value="1"/>
</dbReference>
<feature type="chain" id="PRO_5014675051" evidence="7">
    <location>
        <begin position="19"/>
        <end position="571"/>
    </location>
</feature>
<dbReference type="EMBL" id="CP011797">
    <property type="protein sequence ID" value="ATX76874.1"/>
    <property type="molecule type" value="Genomic_DNA"/>
</dbReference>
<evidence type="ECO:0000256" key="4">
    <source>
        <dbReference type="ARBA" id="ARBA00022989"/>
    </source>
</evidence>
<keyword evidence="3" id="KW-0201">Cytochrome c-type biogenesis</keyword>
<feature type="transmembrane region" description="Helical" evidence="6">
    <location>
        <begin position="399"/>
        <end position="419"/>
    </location>
</feature>
<dbReference type="PANTHER" id="PTHR32234:SF3">
    <property type="entry name" value="SUPPRESSION OF COPPER SENSITIVITY PROTEIN"/>
    <property type="match status" value="1"/>
</dbReference>
<evidence type="ECO:0000259" key="8">
    <source>
        <dbReference type="Pfam" id="PF02683"/>
    </source>
</evidence>
<dbReference type="Pfam" id="PF11412">
    <property type="entry name" value="DsbD_N"/>
    <property type="match status" value="1"/>
</dbReference>
<feature type="signal peptide" evidence="7">
    <location>
        <begin position="1"/>
        <end position="18"/>
    </location>
</feature>
<organism evidence="10 11">
    <name type="scientific">Reinekea forsetii</name>
    <dbReference type="NCBI Taxonomy" id="1336806"/>
    <lineage>
        <taxon>Bacteria</taxon>
        <taxon>Pseudomonadati</taxon>
        <taxon>Pseudomonadota</taxon>
        <taxon>Gammaproteobacteria</taxon>
        <taxon>Oceanospirillales</taxon>
        <taxon>Saccharospirillaceae</taxon>
        <taxon>Reinekea</taxon>
    </lineage>
</organism>
<evidence type="ECO:0000256" key="5">
    <source>
        <dbReference type="ARBA" id="ARBA00023136"/>
    </source>
</evidence>
<keyword evidence="7" id="KW-0732">Signal</keyword>
<keyword evidence="2 6" id="KW-0812">Transmembrane</keyword>
<dbReference type="InterPro" id="IPR035671">
    <property type="entry name" value="DsbD_gamma"/>
</dbReference>
<keyword evidence="11" id="KW-1185">Reference proteome</keyword>